<accession>C5CEF2</accession>
<dbReference type="STRING" id="521045.Kole_1501"/>
<dbReference type="EMBL" id="CP001634">
    <property type="protein sequence ID" value="ACR80192.1"/>
    <property type="molecule type" value="Genomic_DNA"/>
</dbReference>
<protein>
    <submittedName>
        <fullName evidence="2">Uncharacterized protein</fullName>
    </submittedName>
</protein>
<dbReference type="RefSeq" id="WP_015868839.1">
    <property type="nucleotide sequence ID" value="NC_012785.1"/>
</dbReference>
<reference evidence="2 3" key="1">
    <citation type="submission" date="2009-06" db="EMBL/GenBank/DDBJ databases">
        <title>Complete sequence of Thermotogales bacterium TBF 19.5.1.</title>
        <authorList>
            <consortium name="US DOE Joint Genome Institute"/>
            <person name="Lucas S."/>
            <person name="Copeland A."/>
            <person name="Lapidus A."/>
            <person name="Glavina del Rio T."/>
            <person name="Tice H."/>
            <person name="Bruce D."/>
            <person name="Goodwin L."/>
            <person name="Pitluck S."/>
            <person name="Chertkov O."/>
            <person name="Brettin T."/>
            <person name="Detter J.C."/>
            <person name="Han C."/>
            <person name="Schmutz J."/>
            <person name="Larimer F."/>
            <person name="Land M."/>
            <person name="Hauser L."/>
            <person name="Kyrpides N."/>
            <person name="Ovchinnikova G."/>
            <person name="Noll K."/>
        </authorList>
    </citation>
    <scope>NUCLEOTIDE SEQUENCE [LARGE SCALE GENOMIC DNA]</scope>
    <source>
        <strain evidence="3">ATCC BAA-1733 / DSM 21960 / TBF 19.5.1</strain>
    </source>
</reference>
<evidence type="ECO:0000313" key="2">
    <source>
        <dbReference type="EMBL" id="ACR80192.1"/>
    </source>
</evidence>
<keyword evidence="3" id="KW-1185">Reference proteome</keyword>
<evidence type="ECO:0000313" key="3">
    <source>
        <dbReference type="Proteomes" id="UP000002382"/>
    </source>
</evidence>
<feature type="signal peptide" evidence="1">
    <location>
        <begin position="1"/>
        <end position="18"/>
    </location>
</feature>
<dbReference type="HOGENOM" id="CLU_771134_0_0_0"/>
<dbReference type="AlphaFoldDB" id="C5CEF2"/>
<dbReference type="KEGG" id="kol:Kole_1501"/>
<keyword evidence="1" id="KW-0732">Signal</keyword>
<dbReference type="Proteomes" id="UP000002382">
    <property type="component" value="Chromosome"/>
</dbReference>
<organism evidence="2 3">
    <name type="scientific">Kosmotoga olearia (strain ATCC BAA-1733 / DSM 21960 / TBF 19.5.1)</name>
    <dbReference type="NCBI Taxonomy" id="521045"/>
    <lineage>
        <taxon>Bacteria</taxon>
        <taxon>Thermotogati</taxon>
        <taxon>Thermotogota</taxon>
        <taxon>Thermotogae</taxon>
        <taxon>Kosmotogales</taxon>
        <taxon>Kosmotogaceae</taxon>
        <taxon>Kosmotoga</taxon>
    </lineage>
</organism>
<dbReference type="OrthoDB" id="41562at2"/>
<feature type="chain" id="PRO_5002947039" evidence="1">
    <location>
        <begin position="19"/>
        <end position="359"/>
    </location>
</feature>
<gene>
    <name evidence="2" type="ordered locus">Kole_1501</name>
</gene>
<proteinExistence type="predicted"/>
<dbReference type="eggNOG" id="ENOG502ZTU1">
    <property type="taxonomic scope" value="Bacteria"/>
</dbReference>
<reference evidence="2 3" key="2">
    <citation type="journal article" date="2011" name="J. Bacteriol.">
        <title>Genome Sequence of Kosmotoga olearia Strain TBF 19.5.1, a Thermophilic Bacterium with a Wide Growth Temperature Range, Isolated from the Troll B Oil Platform in the North Sea.</title>
        <authorList>
            <person name="Swithers K.S."/>
            <person name="Dipippo J.L."/>
            <person name="Bruce D.C."/>
            <person name="Detter C."/>
            <person name="Tapia R."/>
            <person name="Han S."/>
            <person name="Goodwin L.A."/>
            <person name="Han J."/>
            <person name="Woyke T."/>
            <person name="Pitluck S."/>
            <person name="Pennacchio L."/>
            <person name="Nolan M."/>
            <person name="Mikhailova N."/>
            <person name="Land M.L."/>
            <person name="Nesbo C.L."/>
            <person name="Gogarten J.P."/>
            <person name="Noll K.M."/>
        </authorList>
    </citation>
    <scope>NUCLEOTIDE SEQUENCE [LARGE SCALE GENOMIC DNA]</scope>
    <source>
        <strain evidence="3">ATCC BAA-1733 / DSM 21960 / TBF 19.5.1</strain>
    </source>
</reference>
<evidence type="ECO:0000256" key="1">
    <source>
        <dbReference type="SAM" id="SignalP"/>
    </source>
</evidence>
<sequence>MKKLLVILTLVVAMTAFAGSASVSLGGSTLFEVKLDKDGLHTNMFMWDQWAAFGVDAGNVSVSLDFDGNLTLNGISLSNDHFAADWYSSMAFQGDYSKWWFVEVDDGAWEPTAIFELKDLGLSVATQEGDKVLAKFAVDPVNVAAQISLDASGFAGAAAEVSSENVFAGLGFRVGFKTGGDYTVNAWYKNAFGPVDVDAYMRYSNFNGQYVGIIGHYTHDLGKIGAKVEYDIENSEPLFAARFDGTYEFDPVTLTVRVGSGSYADWDAIYWEEFHGDLTAAATDVSVRGIVSVGLPLGIDGILAAPTLTVQADYYLGDGSMQIPVSISSKLYDLLSVKAGVDLLDLTGWYAYVGYYAAF</sequence>
<name>C5CEF2_KOSOT</name>